<evidence type="ECO:0000256" key="16">
    <source>
        <dbReference type="ARBA" id="ARBA00049902"/>
    </source>
</evidence>
<evidence type="ECO:0000256" key="1">
    <source>
        <dbReference type="ARBA" id="ARBA00004236"/>
    </source>
</evidence>
<dbReference type="GO" id="GO:0008658">
    <property type="term" value="F:penicillin binding"/>
    <property type="evidence" value="ECO:0007669"/>
    <property type="project" value="InterPro"/>
</dbReference>
<dbReference type="InterPro" id="IPR012338">
    <property type="entry name" value="Beta-lactam/transpept-like"/>
</dbReference>
<reference evidence="20 21" key="1">
    <citation type="journal article" date="2016" name="Nat. Commun.">
        <title>Thousands of microbial genomes shed light on interconnected biogeochemical processes in an aquifer system.</title>
        <authorList>
            <person name="Anantharaman K."/>
            <person name="Brown C.T."/>
            <person name="Hug L.A."/>
            <person name="Sharon I."/>
            <person name="Castelle C.J."/>
            <person name="Probst A.J."/>
            <person name="Thomas B.C."/>
            <person name="Singh A."/>
            <person name="Wilkins M.J."/>
            <person name="Karaoz U."/>
            <person name="Brodie E.L."/>
            <person name="Williams K.H."/>
            <person name="Hubbard S.S."/>
            <person name="Banfield J.F."/>
        </authorList>
    </citation>
    <scope>NUCLEOTIDE SEQUENCE [LARGE SCALE GENOMIC DNA]</scope>
</reference>
<dbReference type="AlphaFoldDB" id="A0A1F5WHK9"/>
<evidence type="ECO:0000256" key="11">
    <source>
        <dbReference type="ARBA" id="ARBA00022984"/>
    </source>
</evidence>
<keyword evidence="4" id="KW-1003">Cell membrane</keyword>
<dbReference type="InterPro" id="IPR001264">
    <property type="entry name" value="Glyco_trans_51"/>
</dbReference>
<protein>
    <submittedName>
        <fullName evidence="20">Uncharacterized protein</fullName>
    </submittedName>
</protein>
<dbReference type="PANTHER" id="PTHR32282">
    <property type="entry name" value="BINDING PROTEIN TRANSPEPTIDASE, PUTATIVE-RELATED"/>
    <property type="match status" value="1"/>
</dbReference>
<dbReference type="GO" id="GO:0009002">
    <property type="term" value="F:serine-type D-Ala-D-Ala carboxypeptidase activity"/>
    <property type="evidence" value="ECO:0007669"/>
    <property type="project" value="UniProtKB-EC"/>
</dbReference>
<feature type="domain" description="Glycosyl transferase family 51" evidence="19">
    <location>
        <begin position="66"/>
        <end position="238"/>
    </location>
</feature>
<dbReference type="Gene3D" id="3.40.710.10">
    <property type="entry name" value="DD-peptidase/beta-lactamase superfamily"/>
    <property type="match status" value="1"/>
</dbReference>
<evidence type="ECO:0000259" key="18">
    <source>
        <dbReference type="Pfam" id="PF00905"/>
    </source>
</evidence>
<keyword evidence="17" id="KW-1133">Transmembrane helix</keyword>
<dbReference type="GO" id="GO:0009252">
    <property type="term" value="P:peptidoglycan biosynthetic process"/>
    <property type="evidence" value="ECO:0007669"/>
    <property type="project" value="UniProtKB-KW"/>
</dbReference>
<evidence type="ECO:0000256" key="3">
    <source>
        <dbReference type="ARBA" id="ARBA00007739"/>
    </source>
</evidence>
<dbReference type="Pfam" id="PF00912">
    <property type="entry name" value="Transgly"/>
    <property type="match status" value="1"/>
</dbReference>
<dbReference type="GO" id="GO:0005886">
    <property type="term" value="C:plasma membrane"/>
    <property type="evidence" value="ECO:0007669"/>
    <property type="project" value="UniProtKB-SubCell"/>
</dbReference>
<dbReference type="SUPFAM" id="SSF56601">
    <property type="entry name" value="beta-lactamase/transpeptidase-like"/>
    <property type="match status" value="1"/>
</dbReference>
<evidence type="ECO:0000313" key="21">
    <source>
        <dbReference type="Proteomes" id="UP000178406"/>
    </source>
</evidence>
<dbReference type="InterPro" id="IPR001460">
    <property type="entry name" value="PCN-bd_Tpept"/>
</dbReference>
<dbReference type="Gene3D" id="1.10.3810.10">
    <property type="entry name" value="Biosynthetic peptidoglycan transglycosylase-like"/>
    <property type="match status" value="1"/>
</dbReference>
<keyword evidence="12 17" id="KW-0472">Membrane</keyword>
<evidence type="ECO:0000256" key="13">
    <source>
        <dbReference type="ARBA" id="ARBA00023268"/>
    </source>
</evidence>
<evidence type="ECO:0000259" key="19">
    <source>
        <dbReference type="Pfam" id="PF00912"/>
    </source>
</evidence>
<evidence type="ECO:0000256" key="14">
    <source>
        <dbReference type="ARBA" id="ARBA00023316"/>
    </source>
</evidence>
<evidence type="ECO:0000256" key="17">
    <source>
        <dbReference type="SAM" id="Phobius"/>
    </source>
</evidence>
<keyword evidence="11" id="KW-0573">Peptidoglycan synthesis</keyword>
<dbReference type="InterPro" id="IPR050396">
    <property type="entry name" value="Glycosyltr_51/Transpeptidase"/>
</dbReference>
<evidence type="ECO:0000256" key="4">
    <source>
        <dbReference type="ARBA" id="ARBA00022475"/>
    </source>
</evidence>
<dbReference type="GO" id="GO:0008955">
    <property type="term" value="F:peptidoglycan glycosyltransferase activity"/>
    <property type="evidence" value="ECO:0007669"/>
    <property type="project" value="UniProtKB-EC"/>
</dbReference>
<comment type="similarity">
    <text evidence="3">In the N-terminal section; belongs to the glycosyltransferase 51 family.</text>
</comment>
<evidence type="ECO:0000256" key="15">
    <source>
        <dbReference type="ARBA" id="ARBA00034000"/>
    </source>
</evidence>
<keyword evidence="7" id="KW-0328">Glycosyltransferase</keyword>
<accession>A0A1F5WHK9</accession>
<feature type="domain" description="Penicillin-binding protein transpeptidase" evidence="18">
    <location>
        <begin position="329"/>
        <end position="624"/>
    </location>
</feature>
<evidence type="ECO:0000256" key="9">
    <source>
        <dbReference type="ARBA" id="ARBA00022801"/>
    </source>
</evidence>
<dbReference type="InterPro" id="IPR023346">
    <property type="entry name" value="Lysozyme-like_dom_sf"/>
</dbReference>
<dbReference type="GO" id="GO:0008360">
    <property type="term" value="P:regulation of cell shape"/>
    <property type="evidence" value="ECO:0007669"/>
    <property type="project" value="UniProtKB-KW"/>
</dbReference>
<keyword evidence="17" id="KW-0812">Transmembrane</keyword>
<comment type="catalytic activity">
    <reaction evidence="15">
        <text>Preferential cleavage: (Ac)2-L-Lys-D-Ala-|-D-Ala. Also transpeptidation of peptidyl-alanyl moieties that are N-acyl substituents of D-alanine.</text>
        <dbReference type="EC" id="3.4.16.4"/>
    </reaction>
</comment>
<comment type="subcellular location">
    <subcellularLocation>
        <location evidence="1">Cell membrane</location>
    </subcellularLocation>
</comment>
<evidence type="ECO:0000256" key="8">
    <source>
        <dbReference type="ARBA" id="ARBA00022679"/>
    </source>
</evidence>
<dbReference type="EMBL" id="MFHQ01000007">
    <property type="protein sequence ID" value="OGF74731.1"/>
    <property type="molecule type" value="Genomic_DNA"/>
</dbReference>
<organism evidence="20 21">
    <name type="scientific">Candidatus Giovannonibacteria bacterium RIFCSPHIGHO2_02_FULL_46_20</name>
    <dbReference type="NCBI Taxonomy" id="1798338"/>
    <lineage>
        <taxon>Bacteria</taxon>
        <taxon>Candidatus Giovannoniibacteriota</taxon>
    </lineage>
</organism>
<feature type="transmembrane region" description="Helical" evidence="17">
    <location>
        <begin position="12"/>
        <end position="34"/>
    </location>
</feature>
<proteinExistence type="inferred from homology"/>
<keyword evidence="9" id="KW-0378">Hydrolase</keyword>
<keyword evidence="5" id="KW-0121">Carboxypeptidase</keyword>
<dbReference type="PANTHER" id="PTHR32282:SF11">
    <property type="entry name" value="PENICILLIN-BINDING PROTEIN 1B"/>
    <property type="match status" value="1"/>
</dbReference>
<dbReference type="Pfam" id="PF00905">
    <property type="entry name" value="Transpeptidase"/>
    <property type="match status" value="1"/>
</dbReference>
<gene>
    <name evidence="20" type="ORF">A3J56_03295</name>
</gene>
<dbReference type="GO" id="GO:0071555">
    <property type="term" value="P:cell wall organization"/>
    <property type="evidence" value="ECO:0007669"/>
    <property type="project" value="UniProtKB-KW"/>
</dbReference>
<keyword evidence="13" id="KW-0511">Multifunctional enzyme</keyword>
<comment type="catalytic activity">
    <reaction evidence="16">
        <text>[GlcNAc-(1-&gt;4)-Mur2Ac(oyl-L-Ala-gamma-D-Glu-L-Lys-D-Ala-D-Ala)](n)-di-trans,octa-cis-undecaprenyl diphosphate + beta-D-GlcNAc-(1-&gt;4)-Mur2Ac(oyl-L-Ala-gamma-D-Glu-L-Lys-D-Ala-D-Ala)-di-trans,octa-cis-undecaprenyl diphosphate = [GlcNAc-(1-&gt;4)-Mur2Ac(oyl-L-Ala-gamma-D-Glu-L-Lys-D-Ala-D-Ala)](n+1)-di-trans,octa-cis-undecaprenyl diphosphate + di-trans,octa-cis-undecaprenyl diphosphate + H(+)</text>
        <dbReference type="Rhea" id="RHEA:23708"/>
        <dbReference type="Rhea" id="RHEA-COMP:9602"/>
        <dbReference type="Rhea" id="RHEA-COMP:9603"/>
        <dbReference type="ChEBI" id="CHEBI:15378"/>
        <dbReference type="ChEBI" id="CHEBI:58405"/>
        <dbReference type="ChEBI" id="CHEBI:60033"/>
        <dbReference type="ChEBI" id="CHEBI:78435"/>
        <dbReference type="EC" id="2.4.99.28"/>
    </reaction>
</comment>
<evidence type="ECO:0000256" key="12">
    <source>
        <dbReference type="ARBA" id="ARBA00023136"/>
    </source>
</evidence>
<evidence type="ECO:0000313" key="20">
    <source>
        <dbReference type="EMBL" id="OGF74731.1"/>
    </source>
</evidence>
<evidence type="ECO:0000256" key="6">
    <source>
        <dbReference type="ARBA" id="ARBA00022670"/>
    </source>
</evidence>
<evidence type="ECO:0000256" key="10">
    <source>
        <dbReference type="ARBA" id="ARBA00022960"/>
    </source>
</evidence>
<keyword evidence="8" id="KW-0808">Transferase</keyword>
<dbReference type="STRING" id="1798338.A3J56_03295"/>
<evidence type="ECO:0000256" key="5">
    <source>
        <dbReference type="ARBA" id="ARBA00022645"/>
    </source>
</evidence>
<dbReference type="SUPFAM" id="SSF53955">
    <property type="entry name" value="Lysozyme-like"/>
    <property type="match status" value="1"/>
</dbReference>
<evidence type="ECO:0000256" key="2">
    <source>
        <dbReference type="ARBA" id="ARBA00007090"/>
    </source>
</evidence>
<dbReference type="InterPro" id="IPR036950">
    <property type="entry name" value="PBP_transglycosylase"/>
</dbReference>
<name>A0A1F5WHK9_9BACT</name>
<comment type="similarity">
    <text evidence="2">In the C-terminal section; belongs to the transpeptidase family.</text>
</comment>
<evidence type="ECO:0000256" key="7">
    <source>
        <dbReference type="ARBA" id="ARBA00022676"/>
    </source>
</evidence>
<dbReference type="Proteomes" id="UP000178406">
    <property type="component" value="Unassembled WGS sequence"/>
</dbReference>
<comment type="caution">
    <text evidence="20">The sequence shown here is derived from an EMBL/GenBank/DDBJ whole genome shotgun (WGS) entry which is preliminary data.</text>
</comment>
<keyword evidence="14" id="KW-0961">Cell wall biogenesis/degradation</keyword>
<keyword evidence="10" id="KW-0133">Cell shape</keyword>
<dbReference type="GO" id="GO:0006508">
    <property type="term" value="P:proteolysis"/>
    <property type="evidence" value="ECO:0007669"/>
    <property type="project" value="UniProtKB-KW"/>
</dbReference>
<sequence length="848" mass="94804">MRNKKKNLKKMVAIIVASAGIVVVMLVVASVVVATQIQLPDIADFSERPIAQSTKIYDRTGKVLLYDIHAEEKRTVIPFDEIPLVIKNATVAIEDDTFYQHYGVRPLAILRAFIANIIQREMEQGGSTITQQLVKKTLLTDKKTISRKVKEAILAIKIERAYTKDEILNLYLNQIPYGGAVYGIESAAQTFLQKPARELTPKEAAYLVSLPKAPSYYSPCGKHKDELDRRAGFALERMRALGFINEEEYQRAREEKVQFKGSCFHQITAPHFIIEVREQLNEMFGEDVVDRGGFVVRTTLDASIQQIAEKTVQDFTENIKNNFNANNIGVVAIEPKSGDILAMVGSKDYFGNPEPQGCSPGKDCAFDPQVNIAIRLRQPGSAFKPFVYATAFKKGYTPETSLFDLFTEFNPQCGSDGSAPQGMNPDKCYHPKNYDDKFRGPVTLREALAQSLNVPSVKLLYLAGLRESLSTARDFGITTLDDPARIGLTLVLGGGEISLLELTSAYGVFAYDGVKNPYRYILEIQDAKKNNVFQEKQQSKEVIDKNIARAINDILSDNNARAPAFGEASSLFIPGRSVATKTGTTDDYRDAWIVGYTPSIVVGAWAGNNNNTSMEKRVAGFIIAPVWRSIMEQILVGAPNEYFVKPEPFGAPKPVLRGEWRGGKEFVIDKISGKLATEYTPQNLQEQKVVQEIRTILYWVDKDNPLGQVPISPSSDPQYKNWEDGVRLWAQANNLNDQNESVIPVLKDDVHTQKNTQNVQKIEINPKKEQYNKNDTLIVKPILQNSFNVVQVDYFLNEEYIGSVKTSPFVMSIPLSLFVLDTQTVTVRLQVYDTIGNKSDYSITLPIN</sequence>
<dbReference type="GO" id="GO:0030288">
    <property type="term" value="C:outer membrane-bounded periplasmic space"/>
    <property type="evidence" value="ECO:0007669"/>
    <property type="project" value="TreeGrafter"/>
</dbReference>
<keyword evidence="6" id="KW-0645">Protease</keyword>
<dbReference type="FunFam" id="1.10.3810.10:FF:000001">
    <property type="entry name" value="Penicillin-binding protein 1A"/>
    <property type="match status" value="1"/>
</dbReference>